<accession>A0A367LTH3</accession>
<feature type="transmembrane region" description="Helical" evidence="1">
    <location>
        <begin position="50"/>
        <end position="78"/>
    </location>
</feature>
<protein>
    <submittedName>
        <fullName evidence="2">Amino acid permease</fullName>
    </submittedName>
</protein>
<dbReference type="EMBL" id="QORE01004122">
    <property type="protein sequence ID" value="RCI64244.1"/>
    <property type="molecule type" value="Genomic_DNA"/>
</dbReference>
<organism evidence="2 3">
    <name type="scientific">Pseudomonas aeruginosa</name>
    <dbReference type="NCBI Taxonomy" id="287"/>
    <lineage>
        <taxon>Bacteria</taxon>
        <taxon>Pseudomonadati</taxon>
        <taxon>Pseudomonadota</taxon>
        <taxon>Gammaproteobacteria</taxon>
        <taxon>Pseudomonadales</taxon>
        <taxon>Pseudomonadaceae</taxon>
        <taxon>Pseudomonas</taxon>
    </lineage>
</organism>
<gene>
    <name evidence="2" type="ORF">DT376_45095</name>
</gene>
<reference evidence="2 3" key="1">
    <citation type="submission" date="2018-07" db="EMBL/GenBank/DDBJ databases">
        <title>Mechanisms of high-level aminoglycoside resistance among Gram-negative pathogens in Brazil.</title>
        <authorList>
            <person name="Ballaben A.S."/>
            <person name="Darini A.L.C."/>
            <person name="Doi Y."/>
        </authorList>
    </citation>
    <scope>NUCLEOTIDE SEQUENCE [LARGE SCALE GENOMIC DNA]</scope>
    <source>
        <strain evidence="2 3">B2-305</strain>
    </source>
</reference>
<comment type="caution">
    <text evidence="2">The sequence shown here is derived from an EMBL/GenBank/DDBJ whole genome shotgun (WGS) entry which is preliminary data.</text>
</comment>
<dbReference type="Proteomes" id="UP000253594">
    <property type="component" value="Unassembled WGS sequence"/>
</dbReference>
<name>A0A367LTH3_PSEAI</name>
<evidence type="ECO:0000313" key="2">
    <source>
        <dbReference type="EMBL" id="RCI64244.1"/>
    </source>
</evidence>
<keyword evidence="1" id="KW-0472">Membrane</keyword>
<keyword evidence="1" id="KW-0812">Transmembrane</keyword>
<feature type="non-terminal residue" evidence="2">
    <location>
        <position position="1"/>
    </location>
</feature>
<keyword evidence="1" id="KW-1133">Transmembrane helix</keyword>
<evidence type="ECO:0000313" key="3">
    <source>
        <dbReference type="Proteomes" id="UP000253594"/>
    </source>
</evidence>
<feature type="non-terminal residue" evidence="2">
    <location>
        <position position="80"/>
    </location>
</feature>
<sequence length="80" mass="8532">ALGEGAVFTANTFALCARRTSDWGLGGSFLTNIFDKFHKLGPENRPKTRLLVLAIVALPPFVLAYSGLVGFVNALYFAGA</sequence>
<evidence type="ECO:0000256" key="1">
    <source>
        <dbReference type="SAM" id="Phobius"/>
    </source>
</evidence>
<dbReference type="AlphaFoldDB" id="A0A367LTH3"/>
<proteinExistence type="predicted"/>